<feature type="transmembrane region" description="Helical" evidence="10">
    <location>
        <begin position="423"/>
        <end position="444"/>
    </location>
</feature>
<evidence type="ECO:0000256" key="2">
    <source>
        <dbReference type="ARBA" id="ARBA00008417"/>
    </source>
</evidence>
<dbReference type="GO" id="GO:0042910">
    <property type="term" value="F:xenobiotic transmembrane transporter activity"/>
    <property type="evidence" value="ECO:0007669"/>
    <property type="project" value="InterPro"/>
</dbReference>
<evidence type="ECO:0000313" key="12">
    <source>
        <dbReference type="Proteomes" id="UP001143192"/>
    </source>
</evidence>
<dbReference type="PANTHER" id="PTHR43823:SF3">
    <property type="entry name" value="MULTIDRUG EXPORT PROTEIN MEPA"/>
    <property type="match status" value="1"/>
</dbReference>
<comment type="subcellular location">
    <subcellularLocation>
        <location evidence="1">Cell membrane</location>
        <topology evidence="1">Multi-pass membrane protein</topology>
    </subcellularLocation>
</comment>
<evidence type="ECO:0000256" key="7">
    <source>
        <dbReference type="ARBA" id="ARBA00022989"/>
    </source>
</evidence>
<dbReference type="CDD" id="cd13143">
    <property type="entry name" value="MATE_MepA_like"/>
    <property type="match status" value="1"/>
</dbReference>
<evidence type="ECO:0000256" key="5">
    <source>
        <dbReference type="ARBA" id="ARBA00022475"/>
    </source>
</evidence>
<feature type="transmembrane region" description="Helical" evidence="10">
    <location>
        <begin position="362"/>
        <end position="383"/>
    </location>
</feature>
<keyword evidence="7 10" id="KW-1133">Transmembrane helix</keyword>
<feature type="transmembrane region" description="Helical" evidence="10">
    <location>
        <begin position="99"/>
        <end position="117"/>
    </location>
</feature>
<reference evidence="11" key="2">
    <citation type="submission" date="2022-04" db="EMBL/GenBank/DDBJ databases">
        <authorList>
            <person name="Fokt H."/>
            <person name="Baines J."/>
        </authorList>
    </citation>
    <scope>NUCLEOTIDE SEQUENCE</scope>
    <source>
        <strain evidence="11">KH365_2</strain>
    </source>
</reference>
<comment type="caution">
    <text evidence="11">The sequence shown here is derived from an EMBL/GenBank/DDBJ whole genome shotgun (WGS) entry which is preliminary data.</text>
</comment>
<feature type="transmembrane region" description="Helical" evidence="10">
    <location>
        <begin position="169"/>
        <end position="190"/>
    </location>
</feature>
<feature type="transmembrane region" description="Helical" evidence="10">
    <location>
        <begin position="277"/>
        <end position="299"/>
    </location>
</feature>
<feature type="transmembrane region" description="Helical" evidence="10">
    <location>
        <begin position="324"/>
        <end position="342"/>
    </location>
</feature>
<feature type="transmembrane region" description="Helical" evidence="10">
    <location>
        <begin position="245"/>
        <end position="265"/>
    </location>
</feature>
<evidence type="ECO:0000256" key="8">
    <source>
        <dbReference type="ARBA" id="ARBA00023136"/>
    </source>
</evidence>
<keyword evidence="12" id="KW-1185">Reference proteome</keyword>
<evidence type="ECO:0000256" key="3">
    <source>
        <dbReference type="ARBA" id="ARBA00022106"/>
    </source>
</evidence>
<gene>
    <name evidence="11" type="ORF">M1B79_17740</name>
</gene>
<keyword evidence="4" id="KW-0813">Transport</keyword>
<feature type="transmembrane region" description="Helical" evidence="10">
    <location>
        <begin position="20"/>
        <end position="41"/>
    </location>
</feature>
<dbReference type="InterPro" id="IPR045070">
    <property type="entry name" value="MATE_MepA-like"/>
</dbReference>
<accession>A0A9X2NVN7</accession>
<organism evidence="11 12">
    <name type="scientific">Bacteroides muris</name>
    <name type="common">ex Fokt et al. 2023</name>
    <dbReference type="NCBI Taxonomy" id="2937417"/>
    <lineage>
        <taxon>Bacteria</taxon>
        <taxon>Pseudomonadati</taxon>
        <taxon>Bacteroidota</taxon>
        <taxon>Bacteroidia</taxon>
        <taxon>Bacteroidales</taxon>
        <taxon>Bacteroidaceae</taxon>
        <taxon>Bacteroides</taxon>
    </lineage>
</organism>
<protein>
    <recommendedName>
        <fullName evidence="3">Multidrug export protein MepA</fullName>
    </recommendedName>
</protein>
<sequence>MERDAIDLGCVNVFKLFNKYFIPTLLGMLSMSAVTAIDGIFVGHGVGSDGVAAINICIPVLMLLMGVALMLGAGCSVVASIHLARGKQRVARMNVTQTLVFATLITLVPSVVIMLLPDTTGRLLGSSDHLLPLVKDYLRWFIPSLLFEMWMAISLFVIRLDGAPKLAMWCNIIPAAVNIVLDWLFIFPLGLGVTGAAAATTISLVIGGVICMGYLLFRARHLRPIMPKWSSKSLRLSLRNIGYQCRIGSSALLGECTMAMLVFVGNQIFMRYLGDDGVGAFGIACYYMPFVFMVGNAIAQSAQPIISYNFGAGLHGRAAATERIALLTAVVCGAAVTLLFVYCPEWLVGLFVDPKVPAARIAINGFPLVSAAFVCFILNLTAIGYYQSVERIRPAIVFALLRGMIFLVPSFILLPRILGIEGIWLALGISEATTTVCIVVFYLYQRRLNRVKE</sequence>
<dbReference type="GO" id="GO:0005886">
    <property type="term" value="C:plasma membrane"/>
    <property type="evidence" value="ECO:0007669"/>
    <property type="project" value="UniProtKB-SubCell"/>
</dbReference>
<dbReference type="AlphaFoldDB" id="A0A9X2NVN7"/>
<evidence type="ECO:0000256" key="1">
    <source>
        <dbReference type="ARBA" id="ARBA00004651"/>
    </source>
</evidence>
<reference evidence="11" key="1">
    <citation type="journal article" date="2022" name="Arch. Microbiol.">
        <title>Bacteroides muris sp. nov. isolated from the cecum of wild-derived house mice.</title>
        <authorList>
            <person name="Fokt H."/>
            <person name="Unni R."/>
            <person name="Repnik U."/>
            <person name="Schmitz R.A."/>
            <person name="Bramkamp M."/>
            <person name="Baines J.F."/>
            <person name="Unterweger D."/>
        </authorList>
    </citation>
    <scope>NUCLEOTIDE SEQUENCE</scope>
    <source>
        <strain evidence="11">KH365_2</strain>
    </source>
</reference>
<proteinExistence type="inferred from homology"/>
<comment type="similarity">
    <text evidence="2">Belongs to the multi antimicrobial extrusion (MATE) (TC 2.A.66.1) family. MepA subfamily.</text>
</comment>
<dbReference type="RefSeq" id="WP_257932595.1">
    <property type="nucleotide sequence ID" value="NZ_JAMZED010000098.1"/>
</dbReference>
<dbReference type="InterPro" id="IPR048279">
    <property type="entry name" value="MdtK-like"/>
</dbReference>
<keyword evidence="9" id="KW-0046">Antibiotic resistance</keyword>
<dbReference type="EMBL" id="JAMZED010000098">
    <property type="protein sequence ID" value="MCR6506440.1"/>
    <property type="molecule type" value="Genomic_DNA"/>
</dbReference>
<feature type="transmembrane region" description="Helical" evidence="10">
    <location>
        <begin position="53"/>
        <end position="79"/>
    </location>
</feature>
<evidence type="ECO:0000256" key="9">
    <source>
        <dbReference type="ARBA" id="ARBA00023251"/>
    </source>
</evidence>
<evidence type="ECO:0000256" key="6">
    <source>
        <dbReference type="ARBA" id="ARBA00022692"/>
    </source>
</evidence>
<dbReference type="GO" id="GO:0046677">
    <property type="term" value="P:response to antibiotic"/>
    <property type="evidence" value="ECO:0007669"/>
    <property type="project" value="UniProtKB-KW"/>
</dbReference>
<evidence type="ECO:0000256" key="10">
    <source>
        <dbReference type="SAM" id="Phobius"/>
    </source>
</evidence>
<keyword evidence="6 10" id="KW-0812">Transmembrane</keyword>
<dbReference type="Pfam" id="PF01554">
    <property type="entry name" value="MatE"/>
    <property type="match status" value="2"/>
</dbReference>
<keyword evidence="5" id="KW-1003">Cell membrane</keyword>
<feature type="transmembrane region" description="Helical" evidence="10">
    <location>
        <begin position="395"/>
        <end position="417"/>
    </location>
</feature>
<evidence type="ECO:0000313" key="11">
    <source>
        <dbReference type="EMBL" id="MCR6506440.1"/>
    </source>
</evidence>
<keyword evidence="8 10" id="KW-0472">Membrane</keyword>
<dbReference type="PIRSF" id="PIRSF006603">
    <property type="entry name" value="DinF"/>
    <property type="match status" value="1"/>
</dbReference>
<feature type="transmembrane region" description="Helical" evidence="10">
    <location>
        <begin position="196"/>
        <end position="217"/>
    </location>
</feature>
<dbReference type="GO" id="GO:0015297">
    <property type="term" value="F:antiporter activity"/>
    <property type="evidence" value="ECO:0007669"/>
    <property type="project" value="InterPro"/>
</dbReference>
<evidence type="ECO:0000256" key="4">
    <source>
        <dbReference type="ARBA" id="ARBA00022448"/>
    </source>
</evidence>
<feature type="transmembrane region" description="Helical" evidence="10">
    <location>
        <begin position="137"/>
        <end position="157"/>
    </location>
</feature>
<dbReference type="InterPro" id="IPR051327">
    <property type="entry name" value="MATE_MepA_subfamily"/>
</dbReference>
<dbReference type="Proteomes" id="UP001143192">
    <property type="component" value="Unassembled WGS sequence"/>
</dbReference>
<name>A0A9X2NVN7_9BACE</name>
<dbReference type="InterPro" id="IPR002528">
    <property type="entry name" value="MATE_fam"/>
</dbReference>
<dbReference type="PANTHER" id="PTHR43823">
    <property type="entry name" value="SPORULATION PROTEIN YKVU"/>
    <property type="match status" value="1"/>
</dbReference>